<reference evidence="4" key="1">
    <citation type="journal article" date="2019" name="Int. J. Syst. Evol. Microbiol.">
        <title>The Global Catalogue of Microorganisms (GCM) 10K type strain sequencing project: providing services to taxonomists for standard genome sequencing and annotation.</title>
        <authorList>
            <consortium name="The Broad Institute Genomics Platform"/>
            <consortium name="The Broad Institute Genome Sequencing Center for Infectious Disease"/>
            <person name="Wu L."/>
            <person name="Ma J."/>
        </authorList>
    </citation>
    <scope>NUCLEOTIDE SEQUENCE [LARGE SCALE GENOMIC DNA]</scope>
    <source>
        <strain evidence="4">CECT 8010</strain>
    </source>
</reference>
<comment type="caution">
    <text evidence="3">The sequence shown here is derived from an EMBL/GenBank/DDBJ whole genome shotgun (WGS) entry which is preliminary data.</text>
</comment>
<keyword evidence="4" id="KW-1185">Reference proteome</keyword>
<dbReference type="SUPFAM" id="SSF52540">
    <property type="entry name" value="P-loop containing nucleoside triphosphate hydrolases"/>
    <property type="match status" value="1"/>
</dbReference>
<dbReference type="InterPro" id="IPR027417">
    <property type="entry name" value="P-loop_NTPase"/>
</dbReference>
<dbReference type="RefSeq" id="WP_379012339.1">
    <property type="nucleotide sequence ID" value="NZ_JBHSDC010000002.1"/>
</dbReference>
<keyword evidence="3" id="KW-0808">Transferase</keyword>
<dbReference type="InterPro" id="IPR017582">
    <property type="entry name" value="SelU"/>
</dbReference>
<dbReference type="GO" id="GO:0016740">
    <property type="term" value="F:transferase activity"/>
    <property type="evidence" value="ECO:0007669"/>
    <property type="project" value="UniProtKB-KW"/>
</dbReference>
<evidence type="ECO:0000259" key="2">
    <source>
        <dbReference type="PROSITE" id="PS50206"/>
    </source>
</evidence>
<dbReference type="EC" id="2.5.1.-" evidence="3"/>
<feature type="domain" description="Rhodanese" evidence="2">
    <location>
        <begin position="14"/>
        <end position="147"/>
    </location>
</feature>
<dbReference type="InterPro" id="IPR058840">
    <property type="entry name" value="AAA_SelU"/>
</dbReference>
<evidence type="ECO:0000313" key="3">
    <source>
        <dbReference type="EMBL" id="MFC4230954.1"/>
    </source>
</evidence>
<dbReference type="Pfam" id="PF26341">
    <property type="entry name" value="AAA_SelU"/>
    <property type="match status" value="1"/>
</dbReference>
<keyword evidence="1" id="KW-0711">Selenium</keyword>
<dbReference type="PANTHER" id="PTHR30401:SF0">
    <property type="entry name" value="TRNA 2-SELENOURIDINE SYNTHASE"/>
    <property type="match status" value="1"/>
</dbReference>
<dbReference type="SMART" id="SM00450">
    <property type="entry name" value="RHOD"/>
    <property type="match status" value="1"/>
</dbReference>
<sequence>MAIQKITIQAYLQEPHNYLLLDVRSPGEYAHAHIPNAISLPLFNNEERSVVGTAYKQESRENAIKIGLKYFGPKMAEMVEAVEKILAKHNRKPNSPSATSTKIVVHCWRGGMRSAGVAWLLDLYGFDVYTIIGGYKSYRHWVMQQFDKDYHFKVVGGFTGSGKTEILQILKQANEVVIDLEALAQHKGSTFGNLEAIQQPSQEMFENMLAMALYAANDRIIWLEDESQRIGNVTLPNILYLKKQSSMVYYIDIPFEERLQHLVASYGRFKKDQIVAAIMRIKKRLGGLETKTAINFLLEDDIQHCFAILLRYYDKYYLKGLEQNNRQIKKITCNTVNAVCNTNNLLAIVKEEKAL</sequence>
<dbReference type="NCBIfam" id="NF008750">
    <property type="entry name" value="PRK11784.1-2"/>
    <property type="match status" value="1"/>
</dbReference>
<dbReference type="SUPFAM" id="SSF52821">
    <property type="entry name" value="Rhodanese/Cell cycle control phosphatase"/>
    <property type="match status" value="1"/>
</dbReference>
<dbReference type="Gene3D" id="3.40.250.10">
    <property type="entry name" value="Rhodanese-like domain"/>
    <property type="match status" value="1"/>
</dbReference>
<dbReference type="PROSITE" id="PS50206">
    <property type="entry name" value="RHODANESE_3"/>
    <property type="match status" value="1"/>
</dbReference>
<evidence type="ECO:0000256" key="1">
    <source>
        <dbReference type="ARBA" id="ARBA00023266"/>
    </source>
</evidence>
<dbReference type="Proteomes" id="UP001595906">
    <property type="component" value="Unassembled WGS sequence"/>
</dbReference>
<protein>
    <submittedName>
        <fullName evidence="3">tRNA 2-selenouridine(34) synthase MnmH</fullName>
        <ecNumber evidence="3">2.5.1.-</ecNumber>
    </submittedName>
</protein>
<name>A0ABV8PV72_9BACT</name>
<proteinExistence type="predicted"/>
<gene>
    <name evidence="3" type="primary">mnmH</name>
    <name evidence="3" type="ORF">ACFOW1_03565</name>
</gene>
<dbReference type="InterPro" id="IPR016130">
    <property type="entry name" value="Tyr_Pase_AS"/>
</dbReference>
<dbReference type="NCBIfam" id="TIGR03167">
    <property type="entry name" value="tRNA_sel_U_synt"/>
    <property type="match status" value="1"/>
</dbReference>
<dbReference type="PANTHER" id="PTHR30401">
    <property type="entry name" value="TRNA 2-SELENOURIDINE SYNTHASE"/>
    <property type="match status" value="1"/>
</dbReference>
<dbReference type="Pfam" id="PF00581">
    <property type="entry name" value="Rhodanese"/>
    <property type="match status" value="1"/>
</dbReference>
<organism evidence="3 4">
    <name type="scientific">Parasediminibacterium paludis</name>
    <dbReference type="NCBI Taxonomy" id="908966"/>
    <lineage>
        <taxon>Bacteria</taxon>
        <taxon>Pseudomonadati</taxon>
        <taxon>Bacteroidota</taxon>
        <taxon>Chitinophagia</taxon>
        <taxon>Chitinophagales</taxon>
        <taxon>Chitinophagaceae</taxon>
        <taxon>Parasediminibacterium</taxon>
    </lineage>
</organism>
<dbReference type="EMBL" id="JBHSDC010000002">
    <property type="protein sequence ID" value="MFC4230954.1"/>
    <property type="molecule type" value="Genomic_DNA"/>
</dbReference>
<dbReference type="InterPro" id="IPR001763">
    <property type="entry name" value="Rhodanese-like_dom"/>
</dbReference>
<evidence type="ECO:0000313" key="4">
    <source>
        <dbReference type="Proteomes" id="UP001595906"/>
    </source>
</evidence>
<accession>A0ABV8PV72</accession>
<dbReference type="PROSITE" id="PS00383">
    <property type="entry name" value="TYR_PHOSPHATASE_1"/>
    <property type="match status" value="1"/>
</dbReference>
<dbReference type="InterPro" id="IPR036873">
    <property type="entry name" value="Rhodanese-like_dom_sf"/>
</dbReference>